<gene>
    <name evidence="8" type="ORF">IGS67_06020</name>
</gene>
<evidence type="ECO:0000256" key="2">
    <source>
        <dbReference type="ARBA" id="ARBA00022475"/>
    </source>
</evidence>
<comment type="caution">
    <text evidence="8">The sequence shown here is derived from an EMBL/GenBank/DDBJ whole genome shotgun (WGS) entry which is preliminary data.</text>
</comment>
<reference evidence="8 9" key="1">
    <citation type="submission" date="2020-09" db="EMBL/GenBank/DDBJ databases">
        <title>Flavimobilis rhizosphaerae sp. nov., isolated from rhizosphere soil of Spartina alterniflora.</title>
        <authorList>
            <person name="Hanqin C."/>
        </authorList>
    </citation>
    <scope>NUCLEOTIDE SEQUENCE [LARGE SCALE GENOMIC DNA]</scope>
    <source>
        <strain evidence="8 9">GY 10621</strain>
    </source>
</reference>
<evidence type="ECO:0000256" key="1">
    <source>
        <dbReference type="ARBA" id="ARBA00004651"/>
    </source>
</evidence>
<evidence type="ECO:0000259" key="7">
    <source>
        <dbReference type="Pfam" id="PF00482"/>
    </source>
</evidence>
<evidence type="ECO:0000256" key="3">
    <source>
        <dbReference type="ARBA" id="ARBA00022692"/>
    </source>
</evidence>
<dbReference type="PANTHER" id="PTHR35007">
    <property type="entry name" value="INTEGRAL MEMBRANE PROTEIN-RELATED"/>
    <property type="match status" value="1"/>
</dbReference>
<dbReference type="Pfam" id="PF00482">
    <property type="entry name" value="T2SSF"/>
    <property type="match status" value="1"/>
</dbReference>
<keyword evidence="3 6" id="KW-0812">Transmembrane</keyword>
<feature type="domain" description="Type II secretion system protein GspF" evidence="7">
    <location>
        <begin position="113"/>
        <end position="237"/>
    </location>
</feature>
<proteinExistence type="predicted"/>
<sequence length="284" mass="29592">MDVVVGLLLGCGLLLVWTASWESAGLRKRPRALGRLADDLAGAGLPGTSPAGLVVLSGVLGVLVLVGASAATGAVPLGVCFGLIAAGAPTTVVRARAASRAKAMREVWPEVVDHLVSGVRAGLSLPEALAQLAHRGPAELRGQFARFAADHRASGRFDESLDDLKARLADPVADRLVESLRITRQVGGTDLGRLLRTLASFLREDNRTRGELEARQSWTVAGARLAVAAPWVTLALLATRPGTAAAYGTPAGALVLAVGGLMCLVAYRVMVRVGRLPADRRVLR</sequence>
<feature type="transmembrane region" description="Helical" evidence="6">
    <location>
        <begin position="244"/>
        <end position="267"/>
    </location>
</feature>
<dbReference type="PANTHER" id="PTHR35007:SF2">
    <property type="entry name" value="PILUS ASSEMBLE PROTEIN"/>
    <property type="match status" value="1"/>
</dbReference>
<evidence type="ECO:0000256" key="4">
    <source>
        <dbReference type="ARBA" id="ARBA00022989"/>
    </source>
</evidence>
<feature type="transmembrane region" description="Helical" evidence="6">
    <location>
        <begin position="53"/>
        <end position="86"/>
    </location>
</feature>
<evidence type="ECO:0000313" key="8">
    <source>
        <dbReference type="EMBL" id="MBD9699054.1"/>
    </source>
</evidence>
<dbReference type="InterPro" id="IPR018076">
    <property type="entry name" value="T2SS_GspF_dom"/>
</dbReference>
<comment type="subcellular location">
    <subcellularLocation>
        <location evidence="1">Cell membrane</location>
        <topology evidence="1">Multi-pass membrane protein</topology>
    </subcellularLocation>
</comment>
<accession>A0ABR9DQ24</accession>
<feature type="transmembrane region" description="Helical" evidence="6">
    <location>
        <begin position="217"/>
        <end position="238"/>
    </location>
</feature>
<dbReference type="RefSeq" id="WP_192278924.1">
    <property type="nucleotide sequence ID" value="NZ_JACZDF010000002.1"/>
</dbReference>
<evidence type="ECO:0000313" key="9">
    <source>
        <dbReference type="Proteomes" id="UP000642107"/>
    </source>
</evidence>
<protein>
    <submittedName>
        <fullName evidence="8">Type II secretion system F family protein</fullName>
    </submittedName>
</protein>
<organism evidence="8 9">
    <name type="scientific">Flavimobilis rhizosphaerae</name>
    <dbReference type="NCBI Taxonomy" id="2775421"/>
    <lineage>
        <taxon>Bacteria</taxon>
        <taxon>Bacillati</taxon>
        <taxon>Actinomycetota</taxon>
        <taxon>Actinomycetes</taxon>
        <taxon>Micrococcales</taxon>
        <taxon>Jonesiaceae</taxon>
        <taxon>Flavimobilis</taxon>
    </lineage>
</organism>
<evidence type="ECO:0000256" key="6">
    <source>
        <dbReference type="SAM" id="Phobius"/>
    </source>
</evidence>
<keyword evidence="4 6" id="KW-1133">Transmembrane helix</keyword>
<dbReference type="Proteomes" id="UP000642107">
    <property type="component" value="Unassembled WGS sequence"/>
</dbReference>
<keyword evidence="9" id="KW-1185">Reference proteome</keyword>
<evidence type="ECO:0000256" key="5">
    <source>
        <dbReference type="ARBA" id="ARBA00023136"/>
    </source>
</evidence>
<keyword evidence="2" id="KW-1003">Cell membrane</keyword>
<dbReference type="EMBL" id="JACZDF010000002">
    <property type="protein sequence ID" value="MBD9699054.1"/>
    <property type="molecule type" value="Genomic_DNA"/>
</dbReference>
<keyword evidence="5 6" id="KW-0472">Membrane</keyword>
<name>A0ABR9DQ24_9MICO</name>